<proteinExistence type="predicted"/>
<evidence type="ECO:0000256" key="1">
    <source>
        <dbReference type="SAM" id="MobiDB-lite"/>
    </source>
</evidence>
<feature type="non-terminal residue" evidence="2">
    <location>
        <position position="323"/>
    </location>
</feature>
<evidence type="ECO:0000313" key="3">
    <source>
        <dbReference type="Proteomes" id="UP000823405"/>
    </source>
</evidence>
<feature type="compositionally biased region" description="Low complexity" evidence="1">
    <location>
        <begin position="176"/>
        <end position="203"/>
    </location>
</feature>
<gene>
    <name evidence="2" type="ORF">BGZ97_001647</name>
</gene>
<accession>A0A9P6QVY4</accession>
<sequence length="323" mass="34488">MSGNYTPNTHHGSGTSSNNNGGSSSYTHNSNGYNHRIGTSSASSSPPGTPPSGLRNYYLNAAYQRSQHHLYSKGSSALPSNSSSQQQQQQQQQRPALSTGVHQAQHGARVQIPEPAVAHRSYSADHLRVPETDLATGGILQSTENHVMTLQRALSKLIEKNEQGGDDDEENTDQQAATAPTTGGENTPTTKTGSNSSSSSSTPPGTPPRRKGVTKYPKTESERLGLEKAAAITSMLGESDITLAPPTITTATVSDISEKDTLQAEQEMPKKKTGRVSIFLQKDRFDLPMPATTSVSTDLRRQPSKAGVLSNLLKLQGIGRQQK</sequence>
<dbReference type="Proteomes" id="UP000823405">
    <property type="component" value="Unassembled WGS sequence"/>
</dbReference>
<evidence type="ECO:0000313" key="2">
    <source>
        <dbReference type="EMBL" id="KAG0304041.1"/>
    </source>
</evidence>
<keyword evidence="3" id="KW-1185">Reference proteome</keyword>
<dbReference type="EMBL" id="JAAAIN010001342">
    <property type="protein sequence ID" value="KAG0304041.1"/>
    <property type="molecule type" value="Genomic_DNA"/>
</dbReference>
<feature type="region of interest" description="Disordered" evidence="1">
    <location>
        <begin position="69"/>
        <end position="122"/>
    </location>
</feature>
<dbReference type="OrthoDB" id="2449384at2759"/>
<feature type="compositionally biased region" description="Low complexity" evidence="1">
    <location>
        <begin position="8"/>
        <end position="46"/>
    </location>
</feature>
<organism evidence="2 3">
    <name type="scientific">Linnemannia gamsii</name>
    <dbReference type="NCBI Taxonomy" id="64522"/>
    <lineage>
        <taxon>Eukaryota</taxon>
        <taxon>Fungi</taxon>
        <taxon>Fungi incertae sedis</taxon>
        <taxon>Mucoromycota</taxon>
        <taxon>Mortierellomycotina</taxon>
        <taxon>Mortierellomycetes</taxon>
        <taxon>Mortierellales</taxon>
        <taxon>Mortierellaceae</taxon>
        <taxon>Linnemannia</taxon>
    </lineage>
</organism>
<feature type="region of interest" description="Disordered" evidence="1">
    <location>
        <begin position="161"/>
        <end position="225"/>
    </location>
</feature>
<feature type="compositionally biased region" description="Low complexity" evidence="1">
    <location>
        <begin position="82"/>
        <end position="93"/>
    </location>
</feature>
<protein>
    <submittedName>
        <fullName evidence="2">Uncharacterized protein</fullName>
    </submittedName>
</protein>
<dbReference type="AlphaFoldDB" id="A0A9P6QVY4"/>
<name>A0A9P6QVY4_9FUNG</name>
<feature type="region of interest" description="Disordered" evidence="1">
    <location>
        <begin position="1"/>
        <end position="56"/>
    </location>
</feature>
<comment type="caution">
    <text evidence="2">The sequence shown here is derived from an EMBL/GenBank/DDBJ whole genome shotgun (WGS) entry which is preliminary data.</text>
</comment>
<reference evidence="2" key="1">
    <citation type="journal article" date="2020" name="Fungal Divers.">
        <title>Resolving the Mortierellaceae phylogeny through synthesis of multi-gene phylogenetics and phylogenomics.</title>
        <authorList>
            <person name="Vandepol N."/>
            <person name="Liber J."/>
            <person name="Desiro A."/>
            <person name="Na H."/>
            <person name="Kennedy M."/>
            <person name="Barry K."/>
            <person name="Grigoriev I.V."/>
            <person name="Miller A.N."/>
            <person name="O'Donnell K."/>
            <person name="Stajich J.E."/>
            <person name="Bonito G."/>
        </authorList>
    </citation>
    <scope>NUCLEOTIDE SEQUENCE</scope>
    <source>
        <strain evidence="2">NVP60</strain>
    </source>
</reference>